<comment type="caution">
    <text evidence="1">The sequence shown here is derived from an EMBL/GenBank/DDBJ whole genome shotgun (WGS) entry which is preliminary data.</text>
</comment>
<protein>
    <submittedName>
        <fullName evidence="1">Uncharacterized protein</fullName>
    </submittedName>
</protein>
<evidence type="ECO:0000313" key="1">
    <source>
        <dbReference type="EMBL" id="KAI8046198.1"/>
    </source>
</evidence>
<organism evidence="1 2">
    <name type="scientific">Drosophila gunungcola</name>
    <name type="common">fruit fly</name>
    <dbReference type="NCBI Taxonomy" id="103775"/>
    <lineage>
        <taxon>Eukaryota</taxon>
        <taxon>Metazoa</taxon>
        <taxon>Ecdysozoa</taxon>
        <taxon>Arthropoda</taxon>
        <taxon>Hexapoda</taxon>
        <taxon>Insecta</taxon>
        <taxon>Pterygota</taxon>
        <taxon>Neoptera</taxon>
        <taxon>Endopterygota</taxon>
        <taxon>Diptera</taxon>
        <taxon>Brachycera</taxon>
        <taxon>Muscomorpha</taxon>
        <taxon>Ephydroidea</taxon>
        <taxon>Drosophilidae</taxon>
        <taxon>Drosophila</taxon>
        <taxon>Sophophora</taxon>
    </lineage>
</organism>
<evidence type="ECO:0000313" key="2">
    <source>
        <dbReference type="Proteomes" id="UP001059596"/>
    </source>
</evidence>
<keyword evidence="2" id="KW-1185">Reference proteome</keyword>
<dbReference type="AlphaFoldDB" id="A0A9P9Z0D9"/>
<sequence length="115" mass="12869">MGIQRKGGREKGLWAWFWTDRESDGHGHSDYNCGVPPARRVHSFNNKSHDRHGNTEMLFLGLSLPSHGNGPRPPCERKYLLPSWMPHPVASWSCQMGADGAARKLPAAAHFNLII</sequence>
<gene>
    <name evidence="1" type="ORF">M5D96_002398</name>
</gene>
<proteinExistence type="predicted"/>
<accession>A0A9P9Z0D9</accession>
<dbReference type="EMBL" id="JAMKOV010000001">
    <property type="protein sequence ID" value="KAI8046198.1"/>
    <property type="molecule type" value="Genomic_DNA"/>
</dbReference>
<reference evidence="1" key="1">
    <citation type="journal article" date="2023" name="Genome Biol. Evol.">
        <title>Long-read-based Genome Assembly of Drosophila gunungcola Reveals Fewer Chemosensory Genes in Flower-breeding Species.</title>
        <authorList>
            <person name="Negi A."/>
            <person name="Liao B.Y."/>
            <person name="Yeh S.D."/>
        </authorList>
    </citation>
    <scope>NUCLEOTIDE SEQUENCE</scope>
    <source>
        <strain evidence="1">Sukarami</strain>
    </source>
</reference>
<name>A0A9P9Z0D9_9MUSC</name>
<dbReference type="Proteomes" id="UP001059596">
    <property type="component" value="Chromosome 3R"/>
</dbReference>